<feature type="compositionally biased region" description="Basic and acidic residues" evidence="1">
    <location>
        <begin position="842"/>
        <end position="858"/>
    </location>
</feature>
<feature type="region of interest" description="Disordered" evidence="1">
    <location>
        <begin position="949"/>
        <end position="1068"/>
    </location>
</feature>
<feature type="compositionally biased region" description="Basic and acidic residues" evidence="1">
    <location>
        <begin position="1044"/>
        <end position="1053"/>
    </location>
</feature>
<reference evidence="3" key="1">
    <citation type="submission" date="2024-03" db="EMBL/GenBank/DDBJ databases">
        <authorList>
            <consortium name="ELIXIR-Norway"/>
            <consortium name="Elixir Norway"/>
        </authorList>
    </citation>
    <scope>NUCLEOTIDE SEQUENCE</scope>
</reference>
<keyword evidence="4" id="KW-1185">Reference proteome</keyword>
<feature type="region of interest" description="Disordered" evidence="1">
    <location>
        <begin position="204"/>
        <end position="228"/>
    </location>
</feature>
<proteinExistence type="predicted"/>
<feature type="domain" description="OCEL" evidence="2">
    <location>
        <begin position="1112"/>
        <end position="1219"/>
    </location>
</feature>
<feature type="compositionally biased region" description="Basic and acidic residues" evidence="1">
    <location>
        <begin position="979"/>
        <end position="1002"/>
    </location>
</feature>
<feature type="compositionally biased region" description="Gly residues" evidence="1">
    <location>
        <begin position="1"/>
        <end position="14"/>
    </location>
</feature>
<evidence type="ECO:0000259" key="2">
    <source>
        <dbReference type="PROSITE" id="PS51980"/>
    </source>
</evidence>
<evidence type="ECO:0000313" key="3">
    <source>
        <dbReference type="EMBL" id="CAK9861150.1"/>
    </source>
</evidence>
<dbReference type="InterPro" id="IPR010844">
    <property type="entry name" value="Occludin_ELL"/>
</dbReference>
<dbReference type="Gene3D" id="6.10.140.340">
    <property type="match status" value="1"/>
</dbReference>
<organism evidence="3 4">
    <name type="scientific">Sphagnum jensenii</name>
    <dbReference type="NCBI Taxonomy" id="128206"/>
    <lineage>
        <taxon>Eukaryota</taxon>
        <taxon>Viridiplantae</taxon>
        <taxon>Streptophyta</taxon>
        <taxon>Embryophyta</taxon>
        <taxon>Bryophyta</taxon>
        <taxon>Sphagnophytina</taxon>
        <taxon>Sphagnopsida</taxon>
        <taxon>Sphagnales</taxon>
        <taxon>Sphagnaceae</taxon>
        <taxon>Sphagnum</taxon>
    </lineage>
</organism>
<accession>A0ABP1AFG1</accession>
<dbReference type="PANTHER" id="PTHR38372:SF2">
    <property type="entry name" value="DENTIN SIALOPHOSPHOPROTEIN-LIKE PROTEIN"/>
    <property type="match status" value="1"/>
</dbReference>
<feature type="compositionally biased region" description="Basic and acidic residues" evidence="1">
    <location>
        <begin position="697"/>
        <end position="725"/>
    </location>
</feature>
<dbReference type="EMBL" id="OZ023712">
    <property type="protein sequence ID" value="CAK9861150.1"/>
    <property type="molecule type" value="Genomic_DNA"/>
</dbReference>
<feature type="compositionally biased region" description="Basic and acidic residues" evidence="1">
    <location>
        <begin position="926"/>
        <end position="936"/>
    </location>
</feature>
<feature type="compositionally biased region" description="Polar residues" evidence="1">
    <location>
        <begin position="747"/>
        <end position="767"/>
    </location>
</feature>
<name>A0ABP1AFG1_9BRYO</name>
<feature type="compositionally biased region" description="Low complexity" evidence="1">
    <location>
        <begin position="470"/>
        <end position="486"/>
    </location>
</feature>
<dbReference type="PROSITE" id="PS51980">
    <property type="entry name" value="OCEL"/>
    <property type="match status" value="1"/>
</dbReference>
<evidence type="ECO:0000256" key="1">
    <source>
        <dbReference type="SAM" id="MobiDB-lite"/>
    </source>
</evidence>
<feature type="compositionally biased region" description="Low complexity" evidence="1">
    <location>
        <begin position="511"/>
        <end position="526"/>
    </location>
</feature>
<dbReference type="PANTHER" id="PTHR38372">
    <property type="entry name" value="DENTIN SIALOPHOSPHOPROTEIN-LIKE PROTEIN"/>
    <property type="match status" value="1"/>
</dbReference>
<dbReference type="SUPFAM" id="SSF144292">
    <property type="entry name" value="occludin/ELL-like"/>
    <property type="match status" value="1"/>
</dbReference>
<feature type="region of interest" description="Disordered" evidence="1">
    <location>
        <begin position="431"/>
        <end position="548"/>
    </location>
</feature>
<evidence type="ECO:0000313" key="4">
    <source>
        <dbReference type="Proteomes" id="UP001497522"/>
    </source>
</evidence>
<sequence length="1221" mass="131844">MSGSKLGKGGGRGTGRMVVAPPPPLGRGMAMPMKRQVMGPKQKGTGMGKGRLGSAGGSGLAFVAPSQEESFQVLSLDQGRAPFAMAIRLTPEVLEDLKRAEAEDVKCEMKFGITPSGHVIKVGSEEYKFSSAPEPGDLCDIYEEQQHGEDGNGVLKEAGSVWRKLSVLRILNASEKDRVKNRSKEAERQQKSRKAIILDPTHSLVKNQGGASGDVNGRRVPVKPKKELPKKMQKALTSSPVVSVTKPKPVMTTASLLGAARVAKAASVASPELPPPIQPQTAIILPPKGRPFVEERDSIPAPMKASNVVQNINTPSPVTTTSDTAVATKAGGVISPIELRNSLITLLTDNPKGLTIKAVEKAFGESMPHVKPERKTIEKAIKAIASYHAPGKYMLKEGSIVESMISHNPESVSLKEPSPYSHDAELISIRGDESPEQDMMETEGAPLGKSKQGEELAMDSPEGEEKMANSGGSDSSSSSDSGSDTDSDSHSGSESHSGTRCAFAFKNVSRSGSGSDSDSDGSSSSGNEDENMDEDVEIVSEDEENGTPLKFKVSDKIPISRDSEEVDIVGDEAMGHIGTDSAEKAIVAVEVLDNNMEVDVDVLSVDGGIGSPQEWGSLSPPGLQRQQESLKGIGGSEDVKSKVKLVPIIDKSSADSDQSLGALVTKQNNIQGLEKKKDDIESSKQLVKGGKTQQADMDSRFAKSVEKEKDKAANLRGRGGIEIHNNRLAAAKESPVHNASPFRSDMPSKSSLGSPAVNNDVVDTSCQPGKESMAKRHANPEFLKTFPKDAGAAVKTLKRDMDSQGTNSYKEPGLVVRPGRDPKQARRQSLEPAPAVPQQNESLKKTDVWGKPTKDIDMAARTCNDGVAQNSSFRDGRKKETITQEPAKGMLKINNNDAVSKHNEKRATESSDLEVGELQESTGDVKTSDQTRKDGTQVEAVKGWEIVEQATSNKPLVHKGQVSPPKDKAQGTGKAAGNLRKDSPITAETRKPILLTHKEDIAPRPPNAELNRGGPLDVLLNHAAPSSKASSAENGRKQWPYVKGQEDREKEGFEQQSGQEPDRKPKISASVLAPGNKISALPDSGQSNGKWANLSGSCDGADEKDYFLMYEKNAPELRGPAVTYEQAEKYKREYEEKYIIYRRLYDDIEDTRLDFATFKREIERASNAPEKLQQVRSQIQMTYHAVHKRSKRMQKTFNVLHDELLTIKQHLKDFAEKAGQG</sequence>
<dbReference type="Proteomes" id="UP001497522">
    <property type="component" value="Chromosome 11"/>
</dbReference>
<feature type="region of interest" description="Disordered" evidence="1">
    <location>
        <begin position="1"/>
        <end position="31"/>
    </location>
</feature>
<feature type="compositionally biased region" description="Acidic residues" evidence="1">
    <location>
        <begin position="527"/>
        <end position="545"/>
    </location>
</feature>
<feature type="region of interest" description="Disordered" evidence="1">
    <location>
        <begin position="674"/>
        <end position="936"/>
    </location>
</feature>
<protein>
    <recommendedName>
        <fullName evidence="2">OCEL domain-containing protein</fullName>
    </recommendedName>
</protein>
<feature type="compositionally biased region" description="Basic and acidic residues" evidence="1">
    <location>
        <begin position="899"/>
        <end position="909"/>
    </location>
</feature>
<gene>
    <name evidence="3" type="ORF">CSSPJE1EN2_LOCUS4145</name>
</gene>
<dbReference type="Pfam" id="PF07303">
    <property type="entry name" value="Occludin_ELL"/>
    <property type="match status" value="1"/>
</dbReference>